<evidence type="ECO:0000256" key="1">
    <source>
        <dbReference type="ARBA" id="ARBA00022553"/>
    </source>
</evidence>
<comment type="caution">
    <text evidence="4">The sequence shown here is derived from an EMBL/GenBank/DDBJ whole genome shotgun (WGS) entry which is preliminary data.</text>
</comment>
<dbReference type="PANTHER" id="PTHR44591:SF21">
    <property type="entry name" value="TWO-COMPONENT RESPONSE REGULATOR"/>
    <property type="match status" value="1"/>
</dbReference>
<dbReference type="SMART" id="SM00448">
    <property type="entry name" value="REC"/>
    <property type="match status" value="1"/>
</dbReference>
<dbReference type="PANTHER" id="PTHR44591">
    <property type="entry name" value="STRESS RESPONSE REGULATOR PROTEIN 1"/>
    <property type="match status" value="1"/>
</dbReference>
<accession>A0ABQ0ZCS5</accession>
<evidence type="ECO:0000259" key="3">
    <source>
        <dbReference type="PROSITE" id="PS50110"/>
    </source>
</evidence>
<dbReference type="EMBL" id="BLAJ01000015">
    <property type="protein sequence ID" value="GES53187.1"/>
    <property type="molecule type" value="Genomic_DNA"/>
</dbReference>
<name>A0ABQ0ZCS5_9HYPH</name>
<keyword evidence="1 2" id="KW-0597">Phosphoprotein</keyword>
<dbReference type="InterPro" id="IPR011006">
    <property type="entry name" value="CheY-like_superfamily"/>
</dbReference>
<dbReference type="SUPFAM" id="SSF52172">
    <property type="entry name" value="CheY-like"/>
    <property type="match status" value="1"/>
</dbReference>
<feature type="modified residue" description="4-aspartylphosphate" evidence="2">
    <location>
        <position position="54"/>
    </location>
</feature>
<dbReference type="Proteomes" id="UP000390335">
    <property type="component" value="Unassembled WGS sequence"/>
</dbReference>
<dbReference type="Gene3D" id="3.40.50.2300">
    <property type="match status" value="1"/>
</dbReference>
<evidence type="ECO:0000313" key="5">
    <source>
        <dbReference type="Proteomes" id="UP000390335"/>
    </source>
</evidence>
<evidence type="ECO:0000313" key="4">
    <source>
        <dbReference type="EMBL" id="GES53187.1"/>
    </source>
</evidence>
<dbReference type="PROSITE" id="PS50110">
    <property type="entry name" value="RESPONSE_REGULATORY"/>
    <property type="match status" value="1"/>
</dbReference>
<gene>
    <name evidence="4" type="ORF">RsS93_58010</name>
</gene>
<evidence type="ECO:0000256" key="2">
    <source>
        <dbReference type="PROSITE-ProRule" id="PRU00169"/>
    </source>
</evidence>
<dbReference type="InterPro" id="IPR001789">
    <property type="entry name" value="Sig_transdc_resp-reg_receiver"/>
</dbReference>
<keyword evidence="5" id="KW-1185">Reference proteome</keyword>
<sequence>MRQLVLIVEDEPLLRMLAVDLVEEAGLEALEATNAEEAITLLERTPDTRILMTDIDMPGSMNGLELAWTVSRRWPSISTVLVSGKQPLAAREMPEGSVFFAKPYEPRKMVDLLSKMAN</sequence>
<protein>
    <recommendedName>
        <fullName evidence="3">Response regulatory domain-containing protein</fullName>
    </recommendedName>
</protein>
<dbReference type="RefSeq" id="WP_145634897.1">
    <property type="nucleotide sequence ID" value="NZ_BLAJ01000015.1"/>
</dbReference>
<dbReference type="InterPro" id="IPR050595">
    <property type="entry name" value="Bact_response_regulator"/>
</dbReference>
<organism evidence="4 5">
    <name type="scientific">Rhizobium dioscoreae</name>
    <dbReference type="NCBI Taxonomy" id="2653122"/>
    <lineage>
        <taxon>Bacteria</taxon>
        <taxon>Pseudomonadati</taxon>
        <taxon>Pseudomonadota</taxon>
        <taxon>Alphaproteobacteria</taxon>
        <taxon>Hyphomicrobiales</taxon>
        <taxon>Rhizobiaceae</taxon>
        <taxon>Rhizobium/Agrobacterium group</taxon>
        <taxon>Rhizobium</taxon>
    </lineage>
</organism>
<feature type="domain" description="Response regulatory" evidence="3">
    <location>
        <begin position="4"/>
        <end position="117"/>
    </location>
</feature>
<dbReference type="Pfam" id="PF00072">
    <property type="entry name" value="Response_reg"/>
    <property type="match status" value="1"/>
</dbReference>
<reference evidence="4 5" key="1">
    <citation type="journal article" date="2020" name="Genome Biol. Evol.">
        <title>Rhizobium dioscoreae sp. nov., a plant growth-promoting bacterium isolated from yam (Dioscorea species).</title>
        <authorList>
            <person name="Ouyabe M."/>
            <person name="Tanaka N."/>
            <person name="Shiwa Y."/>
            <person name="Fujita N."/>
            <person name="Kikuno H."/>
            <person name="Babil P."/>
            <person name="Shiwachi H."/>
        </authorList>
    </citation>
    <scope>NUCLEOTIDE SEQUENCE [LARGE SCALE GENOMIC DNA]</scope>
    <source>
        <strain evidence="4 5">S-93</strain>
    </source>
</reference>
<proteinExistence type="predicted"/>